<dbReference type="InterPro" id="IPR011990">
    <property type="entry name" value="TPR-like_helical_dom_sf"/>
</dbReference>
<evidence type="ECO:0008006" key="4">
    <source>
        <dbReference type="Google" id="ProtNLM"/>
    </source>
</evidence>
<evidence type="ECO:0000313" key="2">
    <source>
        <dbReference type="EMBL" id="CBQ73190.1"/>
    </source>
</evidence>
<dbReference type="EMBL" id="FQ311471">
    <property type="protein sequence ID" value="CBQ73190.1"/>
    <property type="molecule type" value="Genomic_DNA"/>
</dbReference>
<feature type="compositionally biased region" description="Low complexity" evidence="1">
    <location>
        <begin position="210"/>
        <end position="221"/>
    </location>
</feature>
<name>E7A133_SPORE</name>
<dbReference type="HOGENOM" id="CLU_089717_0_0_1"/>
<dbReference type="SMART" id="SM00028">
    <property type="entry name" value="TPR"/>
    <property type="match status" value="2"/>
</dbReference>
<dbReference type="GO" id="GO:0005740">
    <property type="term" value="C:mitochondrial envelope"/>
    <property type="evidence" value="ECO:0007669"/>
    <property type="project" value="TreeGrafter"/>
</dbReference>
<evidence type="ECO:0000313" key="3">
    <source>
        <dbReference type="Proteomes" id="UP000008867"/>
    </source>
</evidence>
<dbReference type="GO" id="GO:0044183">
    <property type="term" value="F:protein folding chaperone"/>
    <property type="evidence" value="ECO:0007669"/>
    <property type="project" value="TreeGrafter"/>
</dbReference>
<evidence type="ECO:0000256" key="1">
    <source>
        <dbReference type="SAM" id="MobiDB-lite"/>
    </source>
</evidence>
<dbReference type="eggNOG" id="ENOG502QZUJ">
    <property type="taxonomic scope" value="Eukaryota"/>
</dbReference>
<dbReference type="InterPro" id="IPR050754">
    <property type="entry name" value="FKBP4/5/8-like"/>
</dbReference>
<gene>
    <name evidence="2" type="ORF">sr13850</name>
</gene>
<sequence length="233" mass="25149">MASNIASSSSTSSASTATADKLRTALEHKARGNAAFTQNDMQTALAAYHHAVLYLSGLETRSILGLVGENSGREGKPEDLSSDEDDAEGAESEKHLSTVYSNMAACYLKQRNYTRTVEVADKSIRCDSRNVKAKYRKAQALRLAGELYAAQQFGSDTLDALRSKRTGSAAEVESFERELKAVQSAIRAKEVRGREKWKGFLGRNPGVFDSAASQSQSGVAEAEAEAAEKESQQ</sequence>
<proteinExistence type="predicted"/>
<dbReference type="AlphaFoldDB" id="E7A133"/>
<feature type="compositionally biased region" description="Acidic residues" evidence="1">
    <location>
        <begin position="80"/>
        <end position="90"/>
    </location>
</feature>
<dbReference type="VEuPathDB" id="FungiDB:sr13850"/>
<dbReference type="SUPFAM" id="SSF48452">
    <property type="entry name" value="TPR-like"/>
    <property type="match status" value="1"/>
</dbReference>
<keyword evidence="3" id="KW-1185">Reference proteome</keyword>
<feature type="region of interest" description="Disordered" evidence="1">
    <location>
        <begin position="68"/>
        <end position="93"/>
    </location>
</feature>
<feature type="region of interest" description="Disordered" evidence="1">
    <location>
        <begin position="204"/>
        <end position="233"/>
    </location>
</feature>
<dbReference type="InterPro" id="IPR019734">
    <property type="entry name" value="TPR_rpt"/>
</dbReference>
<dbReference type="OrthoDB" id="433738at2759"/>
<dbReference type="GO" id="GO:0043066">
    <property type="term" value="P:negative regulation of apoptotic process"/>
    <property type="evidence" value="ECO:0007669"/>
    <property type="project" value="TreeGrafter"/>
</dbReference>
<dbReference type="GO" id="GO:0016020">
    <property type="term" value="C:membrane"/>
    <property type="evidence" value="ECO:0007669"/>
    <property type="project" value="TreeGrafter"/>
</dbReference>
<dbReference type="PANTHER" id="PTHR46512:SF1">
    <property type="entry name" value="PEPTIDYLPROLYL ISOMERASE"/>
    <property type="match status" value="1"/>
</dbReference>
<dbReference type="GO" id="GO:0005829">
    <property type="term" value="C:cytosol"/>
    <property type="evidence" value="ECO:0007669"/>
    <property type="project" value="TreeGrafter"/>
</dbReference>
<dbReference type="PANTHER" id="PTHR46512">
    <property type="entry name" value="PEPTIDYLPROLYL ISOMERASE"/>
    <property type="match status" value="1"/>
</dbReference>
<reference evidence="2 3" key="1">
    <citation type="journal article" date="2010" name="Science">
        <title>Pathogenicity determinants in smut fungi revealed by genome comparison.</title>
        <authorList>
            <person name="Schirawski J."/>
            <person name="Mannhaupt G."/>
            <person name="Muench K."/>
            <person name="Brefort T."/>
            <person name="Schipper K."/>
            <person name="Doehlemann G."/>
            <person name="Di Stasio M."/>
            <person name="Roessel N."/>
            <person name="Mendoza-Mendoza A."/>
            <person name="Pester D."/>
            <person name="Mueller O."/>
            <person name="Winterberg B."/>
            <person name="Meyer E."/>
            <person name="Ghareeb H."/>
            <person name="Wollenberg T."/>
            <person name="Muensterkoetter M."/>
            <person name="Wong P."/>
            <person name="Walter M."/>
            <person name="Stukenbrock E."/>
            <person name="Gueldener U."/>
            <person name="Kahmann R."/>
        </authorList>
    </citation>
    <scope>NUCLEOTIDE SEQUENCE [LARGE SCALE GENOMIC DNA]</scope>
    <source>
        <strain evidence="3">SRZ2</strain>
    </source>
</reference>
<dbReference type="GO" id="GO:0012505">
    <property type="term" value="C:endomembrane system"/>
    <property type="evidence" value="ECO:0007669"/>
    <property type="project" value="TreeGrafter"/>
</dbReference>
<dbReference type="Gene3D" id="1.25.40.10">
    <property type="entry name" value="Tetratricopeptide repeat domain"/>
    <property type="match status" value="1"/>
</dbReference>
<accession>E7A133</accession>
<organism evidence="2 3">
    <name type="scientific">Sporisorium reilianum (strain SRZ2)</name>
    <name type="common">Maize head smut fungus</name>
    <dbReference type="NCBI Taxonomy" id="999809"/>
    <lineage>
        <taxon>Eukaryota</taxon>
        <taxon>Fungi</taxon>
        <taxon>Dikarya</taxon>
        <taxon>Basidiomycota</taxon>
        <taxon>Ustilaginomycotina</taxon>
        <taxon>Ustilaginomycetes</taxon>
        <taxon>Ustilaginales</taxon>
        <taxon>Ustilaginaceae</taxon>
        <taxon>Sporisorium</taxon>
    </lineage>
</organism>
<dbReference type="Proteomes" id="UP000008867">
    <property type="component" value="Chromosome 6"/>
</dbReference>
<protein>
    <recommendedName>
        <fullName evidence="4">TPR-like protein</fullName>
    </recommendedName>
</protein>